<sequence length="158" mass="18257">MMSPSIFYCKSWFRLKHRAIDPMDEATANALHLAKKPYTALIGSDSKPACFVEMILDKNMVGVGFLDDHQREYLTYQFQCLDSETLFLTMATHREFDDAGKISVGTSYIFKESGELLIRREQLNPHKLEEAKSQFEPKDNYEKIPEFGDYSKVTKVNK</sequence>
<dbReference type="Proteomes" id="UP000050345">
    <property type="component" value="Unassembled WGS sequence"/>
</dbReference>
<protein>
    <submittedName>
        <fullName evidence="1">Soluble lytic transglycosylase fused to an ABC-type amino acid-binding protein</fullName>
    </submittedName>
</protein>
<comment type="caution">
    <text evidence="1">The sequence shown here is derived from an EMBL/GenBank/DDBJ whole genome shotgun (WGS) entry which is preliminary data.</text>
</comment>
<gene>
    <name evidence="1" type="ORF">ALO73_02069</name>
</gene>
<accession>A0A9X0H039</accession>
<reference evidence="1 2" key="1">
    <citation type="submission" date="2015-09" db="EMBL/GenBank/DDBJ databases">
        <title>Genome announcement of multiple Pseudomonas syringae strains.</title>
        <authorList>
            <person name="Thakur S."/>
            <person name="Wang P.W."/>
            <person name="Gong Y."/>
            <person name="Weir B.S."/>
            <person name="Guttman D.S."/>
        </authorList>
    </citation>
    <scope>NUCLEOTIDE SEQUENCE [LARGE SCALE GENOMIC DNA]</scope>
    <source>
        <strain evidence="1 2">ICMP9757</strain>
    </source>
</reference>
<dbReference type="EMBL" id="LJQF01000396">
    <property type="protein sequence ID" value="KPX06798.1"/>
    <property type="molecule type" value="Genomic_DNA"/>
</dbReference>
<proteinExistence type="predicted"/>
<evidence type="ECO:0000313" key="2">
    <source>
        <dbReference type="Proteomes" id="UP000050345"/>
    </source>
</evidence>
<organism evidence="1 2">
    <name type="scientific">Pseudomonas syringae pv. daphniphylli</name>
    <dbReference type="NCBI Taxonomy" id="264455"/>
    <lineage>
        <taxon>Bacteria</taxon>
        <taxon>Pseudomonadati</taxon>
        <taxon>Pseudomonadota</taxon>
        <taxon>Gammaproteobacteria</taxon>
        <taxon>Pseudomonadales</taxon>
        <taxon>Pseudomonadaceae</taxon>
        <taxon>Pseudomonas</taxon>
        <taxon>Pseudomonas syringae</taxon>
    </lineage>
</organism>
<evidence type="ECO:0000313" key="1">
    <source>
        <dbReference type="EMBL" id="KPX06798.1"/>
    </source>
</evidence>
<dbReference type="AlphaFoldDB" id="A0A9X0H039"/>
<name>A0A9X0H039_PSESX</name>